<feature type="transmembrane region" description="Helical" evidence="8">
    <location>
        <begin position="314"/>
        <end position="335"/>
    </location>
</feature>
<feature type="transmembrane region" description="Helical" evidence="8">
    <location>
        <begin position="103"/>
        <end position="122"/>
    </location>
</feature>
<dbReference type="GO" id="GO:0009103">
    <property type="term" value="P:lipopolysaccharide biosynthetic process"/>
    <property type="evidence" value="ECO:0007669"/>
    <property type="project" value="TreeGrafter"/>
</dbReference>
<comment type="caution">
    <text evidence="9">The sequence shown here is derived from an EMBL/GenBank/DDBJ whole genome shotgun (WGS) entry which is preliminary data.</text>
</comment>
<sequence>MSPVLHLSLLCGIAGLVAAILAGLLAWLPVKRQWLPMDTPGARSSHSLPVPRGGGIGMVMVGMLAVPALDWAHAWPVRPGFFMLALALVAAIGFLDDRSPRPALLRLLVHLVAAGIVAWVMLEGAFGLRWPAWQVALAVLALAWSINLHNFMDGSNGLLAWQAAWYGATLSAQLFIGGEYGMAAFAMLTGAAALGFLTLNWPRARVFMGDGASGFIGLAFAAAALFGVVQKLFGLSESFIIASAFLVDATATLLLRMLRGERFWQGHREHLYQRFIRAGRSHLWVSLAYLGWNLVVALPMLVWTRYLEGGPLHFMPAGIVLLLALLVWFLGRLWCAPRVQQRERGA</sequence>
<feature type="transmembrane region" description="Helical" evidence="8">
    <location>
        <begin position="6"/>
        <end position="28"/>
    </location>
</feature>
<feature type="binding site" evidence="7">
    <location>
        <position position="150"/>
    </location>
    <ligand>
        <name>Mg(2+)</name>
        <dbReference type="ChEBI" id="CHEBI:18420"/>
    </ligand>
</feature>
<feature type="binding site" evidence="7">
    <location>
        <position position="210"/>
    </location>
    <ligand>
        <name>Mg(2+)</name>
        <dbReference type="ChEBI" id="CHEBI:18420"/>
    </ligand>
</feature>
<evidence type="ECO:0000256" key="8">
    <source>
        <dbReference type="SAM" id="Phobius"/>
    </source>
</evidence>
<evidence type="ECO:0000256" key="5">
    <source>
        <dbReference type="ARBA" id="ARBA00022989"/>
    </source>
</evidence>
<evidence type="ECO:0000313" key="9">
    <source>
        <dbReference type="EMBL" id="TCS92767.1"/>
    </source>
</evidence>
<feature type="transmembrane region" description="Helical" evidence="8">
    <location>
        <begin position="158"/>
        <end position="176"/>
    </location>
</feature>
<feature type="transmembrane region" description="Helical" evidence="8">
    <location>
        <begin position="182"/>
        <end position="201"/>
    </location>
</feature>
<comment type="subcellular location">
    <subcellularLocation>
        <location evidence="1">Cell membrane</location>
        <topology evidence="1">Multi-pass membrane protein</topology>
    </subcellularLocation>
</comment>
<keyword evidence="10" id="KW-1185">Reference proteome</keyword>
<evidence type="ECO:0000256" key="1">
    <source>
        <dbReference type="ARBA" id="ARBA00004651"/>
    </source>
</evidence>
<evidence type="ECO:0000313" key="10">
    <source>
        <dbReference type="Proteomes" id="UP000294599"/>
    </source>
</evidence>
<evidence type="ECO:0000256" key="7">
    <source>
        <dbReference type="PIRSR" id="PIRSR600715-1"/>
    </source>
</evidence>
<keyword evidence="3 9" id="KW-0808">Transferase</keyword>
<dbReference type="GO" id="GO:0005886">
    <property type="term" value="C:plasma membrane"/>
    <property type="evidence" value="ECO:0007669"/>
    <property type="project" value="UniProtKB-SubCell"/>
</dbReference>
<evidence type="ECO:0000256" key="4">
    <source>
        <dbReference type="ARBA" id="ARBA00022692"/>
    </source>
</evidence>
<feature type="transmembrane region" description="Helical" evidence="8">
    <location>
        <begin position="283"/>
        <end position="302"/>
    </location>
</feature>
<dbReference type="Pfam" id="PF00953">
    <property type="entry name" value="Glycos_transf_4"/>
    <property type="match status" value="1"/>
</dbReference>
<proteinExistence type="predicted"/>
<keyword evidence="6 8" id="KW-0472">Membrane</keyword>
<dbReference type="GO" id="GO:0071555">
    <property type="term" value="P:cell wall organization"/>
    <property type="evidence" value="ECO:0007669"/>
    <property type="project" value="TreeGrafter"/>
</dbReference>
<reference evidence="9 10" key="1">
    <citation type="submission" date="2019-03" db="EMBL/GenBank/DDBJ databases">
        <title>Genomic Encyclopedia of Type Strains, Phase IV (KMG-IV): sequencing the most valuable type-strain genomes for metagenomic binning, comparative biology and taxonomic classification.</title>
        <authorList>
            <person name="Goeker M."/>
        </authorList>
    </citation>
    <scope>NUCLEOTIDE SEQUENCE [LARGE SCALE GENOMIC DNA]</scope>
    <source>
        <strain evidence="9 10">DSM 21944</strain>
    </source>
</reference>
<keyword evidence="5 8" id="KW-1133">Transmembrane helix</keyword>
<keyword evidence="2" id="KW-1003">Cell membrane</keyword>
<dbReference type="InterPro" id="IPR000715">
    <property type="entry name" value="Glycosyl_transferase_4"/>
</dbReference>
<gene>
    <name evidence="9" type="ORF">EDC25_1327</name>
</gene>
<feature type="transmembrane region" description="Helical" evidence="8">
    <location>
        <begin position="75"/>
        <end position="96"/>
    </location>
</feature>
<dbReference type="PANTHER" id="PTHR22926:SF3">
    <property type="entry name" value="UNDECAPRENYL-PHOSPHATE ALPHA-N-ACETYLGLUCOSAMINYL 1-PHOSPHATE TRANSFERASE"/>
    <property type="match status" value="1"/>
</dbReference>
<evidence type="ECO:0000256" key="6">
    <source>
        <dbReference type="ARBA" id="ARBA00023136"/>
    </source>
</evidence>
<keyword evidence="7" id="KW-0460">Magnesium</keyword>
<feature type="transmembrane region" description="Helical" evidence="8">
    <location>
        <begin position="128"/>
        <end position="146"/>
    </location>
</feature>
<dbReference type="Proteomes" id="UP000294599">
    <property type="component" value="Unassembled WGS sequence"/>
</dbReference>
<keyword evidence="4 8" id="KW-0812">Transmembrane</keyword>
<feature type="transmembrane region" description="Helical" evidence="8">
    <location>
        <begin position="239"/>
        <end position="258"/>
    </location>
</feature>
<dbReference type="RefSeq" id="WP_123521301.1">
    <property type="nucleotide sequence ID" value="NZ_JBHLWF010000024.1"/>
</dbReference>
<evidence type="ECO:0000256" key="3">
    <source>
        <dbReference type="ARBA" id="ARBA00022679"/>
    </source>
</evidence>
<dbReference type="AlphaFoldDB" id="A0A4S3KTH7"/>
<accession>A0A4S3KTH7</accession>
<dbReference type="OrthoDB" id="9783652at2"/>
<dbReference type="GO" id="GO:0044038">
    <property type="term" value="P:cell wall macromolecule biosynthetic process"/>
    <property type="evidence" value="ECO:0007669"/>
    <property type="project" value="TreeGrafter"/>
</dbReference>
<evidence type="ECO:0000256" key="2">
    <source>
        <dbReference type="ARBA" id="ARBA00022475"/>
    </source>
</evidence>
<protein>
    <submittedName>
        <fullName evidence="9">Fuc2NAc and GlcNAc transferase</fullName>
    </submittedName>
</protein>
<name>A0A4S3KTH7_9GAMM</name>
<comment type="cofactor">
    <cofactor evidence="7">
        <name>Mg(2+)</name>
        <dbReference type="ChEBI" id="CHEBI:18420"/>
    </cofactor>
</comment>
<dbReference type="EMBL" id="SMAF01000032">
    <property type="protein sequence ID" value="TCS92767.1"/>
    <property type="molecule type" value="Genomic_DNA"/>
</dbReference>
<organism evidence="9 10">
    <name type="scientific">Pseudofulvimonas gallinarii</name>
    <dbReference type="NCBI Taxonomy" id="634155"/>
    <lineage>
        <taxon>Bacteria</taxon>
        <taxon>Pseudomonadati</taxon>
        <taxon>Pseudomonadota</taxon>
        <taxon>Gammaproteobacteria</taxon>
        <taxon>Lysobacterales</taxon>
        <taxon>Rhodanobacteraceae</taxon>
        <taxon>Pseudofulvimonas</taxon>
    </lineage>
</organism>
<dbReference type="GO" id="GO:0016780">
    <property type="term" value="F:phosphotransferase activity, for other substituted phosphate groups"/>
    <property type="evidence" value="ECO:0007669"/>
    <property type="project" value="InterPro"/>
</dbReference>
<dbReference type="GO" id="GO:0046872">
    <property type="term" value="F:metal ion binding"/>
    <property type="evidence" value="ECO:0007669"/>
    <property type="project" value="UniProtKB-KW"/>
</dbReference>
<dbReference type="PANTHER" id="PTHR22926">
    <property type="entry name" value="PHOSPHO-N-ACETYLMURAMOYL-PENTAPEPTIDE-TRANSFERASE"/>
    <property type="match status" value="1"/>
</dbReference>
<feature type="transmembrane region" description="Helical" evidence="8">
    <location>
        <begin position="213"/>
        <end position="233"/>
    </location>
</feature>
<keyword evidence="7" id="KW-0479">Metal-binding</keyword>